<dbReference type="EMBL" id="KN847493">
    <property type="protein sequence ID" value="KIW18207.1"/>
    <property type="molecule type" value="Genomic_DNA"/>
</dbReference>
<accession>A0A0D1ZZQ0</accession>
<feature type="region of interest" description="Disordered" evidence="1">
    <location>
        <begin position="1"/>
        <end position="47"/>
    </location>
</feature>
<proteinExistence type="predicted"/>
<feature type="compositionally biased region" description="Basic and acidic residues" evidence="1">
    <location>
        <begin position="28"/>
        <end position="47"/>
    </location>
</feature>
<protein>
    <submittedName>
        <fullName evidence="2">Uncharacterized protein</fullName>
    </submittedName>
</protein>
<name>A0A0D1ZZQ0_9EURO</name>
<feature type="compositionally biased region" description="Basic and acidic residues" evidence="1">
    <location>
        <begin position="96"/>
        <end position="108"/>
    </location>
</feature>
<dbReference type="OrthoDB" id="4121280at2759"/>
<dbReference type="Proteomes" id="UP000053328">
    <property type="component" value="Unassembled WGS sequence"/>
</dbReference>
<sequence length="116" mass="13358">MSRRYVAPALRGKKTTEETTNEASMESNYEKEQEKTRLLHDDGDGDEHLRTSREIFLHYHPEGLGPRPGSSTLHDTAEHPGTLGYLLLFANANPRWDEDHLGKDEARSSARRTRRW</sequence>
<evidence type="ECO:0000313" key="2">
    <source>
        <dbReference type="EMBL" id="KIW18207.1"/>
    </source>
</evidence>
<reference evidence="2 3" key="1">
    <citation type="submission" date="2015-01" db="EMBL/GenBank/DDBJ databases">
        <title>The Genome Sequence of Exophiala spinifera CBS89968.</title>
        <authorList>
            <consortium name="The Broad Institute Genomics Platform"/>
            <person name="Cuomo C."/>
            <person name="de Hoog S."/>
            <person name="Gorbushina A."/>
            <person name="Stielow B."/>
            <person name="Teixiera M."/>
            <person name="Abouelleil A."/>
            <person name="Chapman S.B."/>
            <person name="Priest M."/>
            <person name="Young S.K."/>
            <person name="Wortman J."/>
            <person name="Nusbaum C."/>
            <person name="Birren B."/>
        </authorList>
    </citation>
    <scope>NUCLEOTIDE SEQUENCE [LARGE SCALE GENOMIC DNA]</scope>
    <source>
        <strain evidence="2 3">CBS 89968</strain>
    </source>
</reference>
<dbReference type="GeneID" id="27329578"/>
<organism evidence="2 3">
    <name type="scientific">Exophiala spinifera</name>
    <dbReference type="NCBI Taxonomy" id="91928"/>
    <lineage>
        <taxon>Eukaryota</taxon>
        <taxon>Fungi</taxon>
        <taxon>Dikarya</taxon>
        <taxon>Ascomycota</taxon>
        <taxon>Pezizomycotina</taxon>
        <taxon>Eurotiomycetes</taxon>
        <taxon>Chaetothyriomycetidae</taxon>
        <taxon>Chaetothyriales</taxon>
        <taxon>Herpotrichiellaceae</taxon>
        <taxon>Exophiala</taxon>
    </lineage>
</organism>
<keyword evidence="3" id="KW-1185">Reference proteome</keyword>
<dbReference type="RefSeq" id="XP_016238423.1">
    <property type="nucleotide sequence ID" value="XM_016376853.1"/>
</dbReference>
<dbReference type="VEuPathDB" id="FungiDB:PV08_02495"/>
<feature type="region of interest" description="Disordered" evidence="1">
    <location>
        <begin position="96"/>
        <end position="116"/>
    </location>
</feature>
<gene>
    <name evidence="2" type="ORF">PV08_02495</name>
</gene>
<dbReference type="HOGENOM" id="CLU_2096902_0_0_1"/>
<evidence type="ECO:0000256" key="1">
    <source>
        <dbReference type="SAM" id="MobiDB-lite"/>
    </source>
</evidence>
<dbReference type="AlphaFoldDB" id="A0A0D1ZZQ0"/>
<evidence type="ECO:0000313" key="3">
    <source>
        <dbReference type="Proteomes" id="UP000053328"/>
    </source>
</evidence>